<dbReference type="Proteomes" id="UP000422221">
    <property type="component" value="Unassembled WGS sequence"/>
</dbReference>
<reference evidence="4 5" key="1">
    <citation type="journal article" date="2019" name="Nat. Med.">
        <title>A library of human gut bacterial isolates paired with longitudinal multiomics data enables mechanistic microbiome research.</title>
        <authorList>
            <person name="Poyet M."/>
            <person name="Groussin M."/>
            <person name="Gibbons S.M."/>
            <person name="Avila-Pacheco J."/>
            <person name="Jiang X."/>
            <person name="Kearney S.M."/>
            <person name="Perrotta A.R."/>
            <person name="Berdy B."/>
            <person name="Zhao S."/>
            <person name="Lieberman T.D."/>
            <person name="Swanson P.K."/>
            <person name="Smith M."/>
            <person name="Roesemann S."/>
            <person name="Alexander J.E."/>
            <person name="Rich S.A."/>
            <person name="Livny J."/>
            <person name="Vlamakis H."/>
            <person name="Clish C."/>
            <person name="Bullock K."/>
            <person name="Deik A."/>
            <person name="Scott J."/>
            <person name="Pierce K.A."/>
            <person name="Xavier R.J."/>
            <person name="Alm E.J."/>
        </authorList>
    </citation>
    <scope>NUCLEOTIDE SEQUENCE [LARGE SCALE GENOMIC DNA]</scope>
    <source>
        <strain evidence="4 5">BIOML-A10</strain>
    </source>
</reference>
<evidence type="ECO:0000313" key="5">
    <source>
        <dbReference type="Proteomes" id="UP000422221"/>
    </source>
</evidence>
<organism evidence="4 5">
    <name type="scientific">Bacteroides salyersiae</name>
    <dbReference type="NCBI Taxonomy" id="291644"/>
    <lineage>
        <taxon>Bacteria</taxon>
        <taxon>Pseudomonadati</taxon>
        <taxon>Bacteroidota</taxon>
        <taxon>Bacteroidia</taxon>
        <taxon>Bacteroidales</taxon>
        <taxon>Bacteroidaceae</taxon>
        <taxon>Bacteroides</taxon>
    </lineage>
</organism>
<dbReference type="InterPro" id="IPR001769">
    <property type="entry name" value="Gingipain"/>
</dbReference>
<dbReference type="Gene3D" id="2.60.40.3800">
    <property type="match status" value="1"/>
</dbReference>
<evidence type="ECO:0000313" key="4">
    <source>
        <dbReference type="EMBL" id="KAA3763924.1"/>
    </source>
</evidence>
<evidence type="ECO:0000259" key="3">
    <source>
        <dbReference type="Pfam" id="PF08126"/>
    </source>
</evidence>
<keyword evidence="1" id="KW-0732">Signal</keyword>
<evidence type="ECO:0000256" key="1">
    <source>
        <dbReference type="ARBA" id="ARBA00022729"/>
    </source>
</evidence>
<feature type="domain" description="Gingipain" evidence="2">
    <location>
        <begin position="238"/>
        <end position="611"/>
    </location>
</feature>
<dbReference type="AlphaFoldDB" id="A0A7J4XHY4"/>
<dbReference type="Pfam" id="PF01364">
    <property type="entry name" value="Peptidase_C25"/>
    <property type="match status" value="1"/>
</dbReference>
<dbReference type="SUPFAM" id="SSF52129">
    <property type="entry name" value="Caspase-like"/>
    <property type="match status" value="1"/>
</dbReference>
<dbReference type="InterPro" id="IPR012600">
    <property type="entry name" value="Propeptide_C25"/>
</dbReference>
<dbReference type="InterPro" id="IPR029031">
    <property type="entry name" value="Gingipain_N_sf"/>
</dbReference>
<dbReference type="Pfam" id="PF08126">
    <property type="entry name" value="Propeptide_C25"/>
    <property type="match status" value="1"/>
</dbReference>
<dbReference type="GO" id="GO:0004197">
    <property type="term" value="F:cysteine-type endopeptidase activity"/>
    <property type="evidence" value="ECO:0007669"/>
    <property type="project" value="InterPro"/>
</dbReference>
<evidence type="ECO:0000259" key="2">
    <source>
        <dbReference type="Pfam" id="PF01364"/>
    </source>
</evidence>
<accession>A0A7J4XHY4</accession>
<dbReference type="GO" id="GO:0006508">
    <property type="term" value="P:proteolysis"/>
    <property type="evidence" value="ECO:0007669"/>
    <property type="project" value="InterPro"/>
</dbReference>
<dbReference type="Gene3D" id="3.40.50.10390">
    <property type="entry name" value="Gingipain r, domain 1"/>
    <property type="match status" value="1"/>
</dbReference>
<gene>
    <name evidence="4" type="ORF">F3F73_12995</name>
</gene>
<dbReference type="InterPro" id="IPR029030">
    <property type="entry name" value="Caspase-like_dom_sf"/>
</dbReference>
<feature type="domain" description="Gingipain propeptide" evidence="3">
    <location>
        <begin position="24"/>
        <end position="183"/>
    </location>
</feature>
<proteinExistence type="predicted"/>
<protein>
    <recommendedName>
        <fullName evidence="6">Gingipain domain-containing protein</fullName>
    </recommendedName>
</protein>
<dbReference type="EMBL" id="VWMK01000012">
    <property type="protein sequence ID" value="KAA3763924.1"/>
    <property type="molecule type" value="Genomic_DNA"/>
</dbReference>
<dbReference type="RefSeq" id="WP_130058861.1">
    <property type="nucleotide sequence ID" value="NZ_JADNPJ010000009.1"/>
</dbReference>
<name>A0A7J4XHY4_9BACE</name>
<dbReference type="InterPro" id="IPR038490">
    <property type="entry name" value="Gingipain_propep_sf"/>
</dbReference>
<comment type="caution">
    <text evidence="4">The sequence shown here is derived from an EMBL/GenBank/DDBJ whole genome shotgun (WGS) entry which is preliminary data.</text>
</comment>
<sequence length="770" mass="87478">MKYYVLIIFFWLIHINVYAQISHSITFDSNKLKLKDRILEGGSVYIELEYEDCLISDNVGQPAIPYKYLHFIVPNEPAGFSITVNDSVSEIISLSAPLLPVQQPIPVSINSSSYQLNLGNFSATQLTEIYPKDIIRIVDEGYFDGDKRILTVRVSPIRYDIFLKKLHFYSFVNFTINYENKSVKNKITKSLPIHSVNALENRDLLNQLSFLENKLDVNKLFRKVQATTVEVGLPTYEYVVITSESLAPYFKRLVDWKRQKGLNAGIVTMQEILNNPSIVKDEVSNLSDDAGKLRQYLRLAYQNGTKYVLLGGGKSVVPIRYGYGNYYGIIDQIPTDWYYSDLNGNWNKNGNDNYGEEAVGEIDYYPELYVGRLMCKNEEEINNYIDKLFIYEQNPGKGDYNYLKRAFYTQADQLQSGRQANIIAENLKDILFDYTILEEYPGSYDENPTFPTGKDIIDAMNQRYYGFISWFNHGSPCGLASMNKRYDSGGDYRNFIGIEDEVCYGIREEKGNGLSNLNNFDYPSIGYTIACDVAPFDTLVTSWAIYDVKYNIAESMTVVGKYGCAAFLGNTRSGWVSTSYILEQKFINKLKQNFGKVGVAEALSKADYKSHWLTLTHNLIGCPEFEMWTDIPSQFVNASINKSGNNLTVNSMIDDTNIALKGLFSSDNVTLKTGSNCTFTDIPKNYLVTLYKHDYLPYIYPIYLQNESVTGTYYLKGNKMYLGNHVDNTKDIGNFVIKSGADIILDVSDELILDAGTEIELGATFEVNIK</sequence>
<evidence type="ECO:0008006" key="6">
    <source>
        <dbReference type="Google" id="ProtNLM"/>
    </source>
</evidence>